<evidence type="ECO:0000313" key="2">
    <source>
        <dbReference type="EMBL" id="KAG0475525.1"/>
    </source>
</evidence>
<dbReference type="AlphaFoldDB" id="A0A835USB1"/>
<gene>
    <name evidence="2" type="ORF">HPP92_015211</name>
    <name evidence="1" type="ORF">HPP92_015731</name>
</gene>
<evidence type="ECO:0000313" key="1">
    <source>
        <dbReference type="EMBL" id="KAG0473874.1"/>
    </source>
</evidence>
<reference evidence="3 4" key="1">
    <citation type="journal article" date="2020" name="Nat. Food">
        <title>A phased Vanilla planifolia genome enables genetic improvement of flavour and production.</title>
        <authorList>
            <person name="Hasing T."/>
            <person name="Tang H."/>
            <person name="Brym M."/>
            <person name="Khazi F."/>
            <person name="Huang T."/>
            <person name="Chambers A.H."/>
        </authorList>
    </citation>
    <scope>NUCLEOTIDE SEQUENCE [LARGE SCALE GENOMIC DNA]</scope>
    <source>
        <tissue evidence="1">Leaf</tissue>
    </source>
</reference>
<sequence>MKARVSPLLNTECPNIPPHHPNCVISSNPLQDAPLPTDHDYARLVITFWSLRNPRFARINAVTCAAIKSSFCRTHHCAHNRKARLSGSFLTNNRAVSLKVGTVKYCCEPKGSPDHNEADHRQTR</sequence>
<comment type="caution">
    <text evidence="1">The sequence shown here is derived from an EMBL/GenBank/DDBJ whole genome shotgun (WGS) entry which is preliminary data.</text>
</comment>
<organism evidence="1 3">
    <name type="scientific">Vanilla planifolia</name>
    <name type="common">Vanilla</name>
    <dbReference type="NCBI Taxonomy" id="51239"/>
    <lineage>
        <taxon>Eukaryota</taxon>
        <taxon>Viridiplantae</taxon>
        <taxon>Streptophyta</taxon>
        <taxon>Embryophyta</taxon>
        <taxon>Tracheophyta</taxon>
        <taxon>Spermatophyta</taxon>
        <taxon>Magnoliopsida</taxon>
        <taxon>Liliopsida</taxon>
        <taxon>Asparagales</taxon>
        <taxon>Orchidaceae</taxon>
        <taxon>Vanilloideae</taxon>
        <taxon>Vanilleae</taxon>
        <taxon>Vanilla</taxon>
    </lineage>
</organism>
<keyword evidence="3" id="KW-1185">Reference proteome</keyword>
<dbReference type="Proteomes" id="UP000639772">
    <property type="component" value="Chromosome 7"/>
</dbReference>
<protein>
    <submittedName>
        <fullName evidence="1">Uncharacterized protein</fullName>
    </submittedName>
</protein>
<evidence type="ECO:0000313" key="4">
    <source>
        <dbReference type="Proteomes" id="UP000639772"/>
    </source>
</evidence>
<accession>A0A835USB1</accession>
<name>A0A835USB1_VANPL</name>
<dbReference type="Proteomes" id="UP000636800">
    <property type="component" value="Chromosome 7"/>
</dbReference>
<dbReference type="EMBL" id="JADCNL010000007">
    <property type="protein sequence ID" value="KAG0473874.1"/>
    <property type="molecule type" value="Genomic_DNA"/>
</dbReference>
<evidence type="ECO:0000313" key="3">
    <source>
        <dbReference type="Proteomes" id="UP000636800"/>
    </source>
</evidence>
<proteinExistence type="predicted"/>
<dbReference type="EMBL" id="JADCNM010000007">
    <property type="protein sequence ID" value="KAG0475525.1"/>
    <property type="molecule type" value="Genomic_DNA"/>
</dbReference>